<feature type="coiled-coil region" evidence="10">
    <location>
        <begin position="410"/>
        <end position="458"/>
    </location>
</feature>
<evidence type="ECO:0000259" key="14">
    <source>
        <dbReference type="Pfam" id="PF25398"/>
    </source>
</evidence>
<dbReference type="PANTHER" id="PTHR14043">
    <property type="entry name" value="CCAAT DISPLACEMENT PROTEIN-RELATED"/>
    <property type="match status" value="1"/>
</dbReference>
<keyword evidence="5 12" id="KW-0812">Transmembrane</keyword>
<comment type="caution">
    <text evidence="15">The sequence shown here is derived from an EMBL/GenBank/DDBJ whole genome shotgun (WGS) entry which is preliminary data.</text>
</comment>
<dbReference type="PANTHER" id="PTHR14043:SF2">
    <property type="entry name" value="HOMEOBOX PROTEIN CUT"/>
    <property type="match status" value="1"/>
</dbReference>
<dbReference type="Proteomes" id="UP001314263">
    <property type="component" value="Unassembled WGS sequence"/>
</dbReference>
<evidence type="ECO:0000256" key="2">
    <source>
        <dbReference type="ARBA" id="ARBA00006415"/>
    </source>
</evidence>
<protein>
    <recommendedName>
        <fullName evidence="3">Protein CASP</fullName>
    </recommendedName>
</protein>
<feature type="transmembrane region" description="Helical" evidence="12">
    <location>
        <begin position="628"/>
        <end position="646"/>
    </location>
</feature>
<reference evidence="15 16" key="1">
    <citation type="submission" date="2023-10" db="EMBL/GenBank/DDBJ databases">
        <authorList>
            <person name="Maclean D."/>
            <person name="Macfadyen A."/>
        </authorList>
    </citation>
    <scope>NUCLEOTIDE SEQUENCE [LARGE SCALE GENOMIC DNA]</scope>
</reference>
<evidence type="ECO:0000256" key="8">
    <source>
        <dbReference type="ARBA" id="ARBA00023054"/>
    </source>
</evidence>
<keyword evidence="9 12" id="KW-0472">Membrane</keyword>
<evidence type="ECO:0000256" key="4">
    <source>
        <dbReference type="ARBA" id="ARBA00022448"/>
    </source>
</evidence>
<dbReference type="EMBL" id="CAUYUE010000014">
    <property type="protein sequence ID" value="CAK0786102.1"/>
    <property type="molecule type" value="Genomic_DNA"/>
</dbReference>
<keyword evidence="6 12" id="KW-1133">Transmembrane helix</keyword>
<evidence type="ECO:0000256" key="7">
    <source>
        <dbReference type="ARBA" id="ARBA00023034"/>
    </source>
</evidence>
<evidence type="ECO:0000259" key="13">
    <source>
        <dbReference type="Pfam" id="PF08172"/>
    </source>
</evidence>
<feature type="compositionally biased region" description="Basic and acidic residues" evidence="11">
    <location>
        <begin position="275"/>
        <end position="290"/>
    </location>
</feature>
<keyword evidence="8 10" id="KW-0175">Coiled coil</keyword>
<sequence length="686" mass="75931">MAAIQLSGPPSSTEHETGSATAVYNFWKDFSLETFRHRLDEQGMSIAEKQEQSVKSRKKLAETTRDVKKKALPEVLKEVGPLMKLYQEEVDKLSVRAKFGEQAFLDIYQKLYEAPDPAPMLALGLEAGARAAEMEAAATKMAGELAEYKAESKELHNQEHTIRRLEDRTRSLEAQLEDKERQLSDAQAASMDRAEAVAAEMDAMRENALAAALAEARHSLAALQRQHEAGQKSLAELQARSEEESLGLQTQLETAGAEVEQAHARLAALELEKERKTLQASEEKSSKQPEEASSTASKATLRAAQSDLNHLREREARVSAELASLHERLASEEASWMARCDVLRQSLQKQEAHSAALEAQLASRPTALQVDELQQKVRVLQAVRYGAMEAEEGPDTHATASLEAALLAKARRLEHDLTMTRLKVAELTDELEAAGTRAHEAEAELLSKQALIQSLEEDLLAAQKGVASSGMQIGKGALSNSLSGADTAVLLAEDASTEEIGGQQTMIRVMCSQRDRLRERVAQLSDELAKVGTQLRQAVGSLEHAKVDNLALVERLRYVQGYRAQARGKEAGPGDVENRYTKEYEEQLNPFNDFQDKERSARRRQLSPTDRLLYEVGQMVTGSRAMRMFVIIYSLALHALVFWVMARWSHNHAHNTQMGAAELALMCQRMSNALPGRSLQTRLLLS</sequence>
<organism evidence="15 16">
    <name type="scientific">Coccomyxa viridis</name>
    <dbReference type="NCBI Taxonomy" id="1274662"/>
    <lineage>
        <taxon>Eukaryota</taxon>
        <taxon>Viridiplantae</taxon>
        <taxon>Chlorophyta</taxon>
        <taxon>core chlorophytes</taxon>
        <taxon>Trebouxiophyceae</taxon>
        <taxon>Trebouxiophyceae incertae sedis</taxon>
        <taxon>Coccomyxaceae</taxon>
        <taxon>Coccomyxa</taxon>
    </lineage>
</organism>
<dbReference type="InterPro" id="IPR012955">
    <property type="entry name" value="CASP_C"/>
</dbReference>
<dbReference type="AlphaFoldDB" id="A0AAV1IIR6"/>
<evidence type="ECO:0000256" key="11">
    <source>
        <dbReference type="SAM" id="MobiDB-lite"/>
    </source>
</evidence>
<feature type="domain" description="CASP C-terminal" evidence="13">
    <location>
        <begin position="436"/>
        <end position="650"/>
    </location>
</feature>
<accession>A0AAV1IIR6</accession>
<evidence type="ECO:0000256" key="5">
    <source>
        <dbReference type="ARBA" id="ARBA00022692"/>
    </source>
</evidence>
<gene>
    <name evidence="15" type="ORF">CVIRNUC_009315</name>
</gene>
<dbReference type="Pfam" id="PF08172">
    <property type="entry name" value="CASP_C"/>
    <property type="match status" value="1"/>
</dbReference>
<evidence type="ECO:0000256" key="3">
    <source>
        <dbReference type="ARBA" id="ARBA00018691"/>
    </source>
</evidence>
<evidence type="ECO:0000256" key="12">
    <source>
        <dbReference type="SAM" id="Phobius"/>
    </source>
</evidence>
<feature type="region of interest" description="Disordered" evidence="11">
    <location>
        <begin position="232"/>
        <end position="254"/>
    </location>
</feature>
<comment type="subcellular location">
    <subcellularLocation>
        <location evidence="1">Golgi apparatus membrane</location>
        <topology evidence="1">Single-pass type IV membrane protein</topology>
    </subcellularLocation>
</comment>
<feature type="region of interest" description="Disordered" evidence="11">
    <location>
        <begin position="275"/>
        <end position="302"/>
    </location>
</feature>
<dbReference type="GO" id="GO:0006891">
    <property type="term" value="P:intra-Golgi vesicle-mediated transport"/>
    <property type="evidence" value="ECO:0007669"/>
    <property type="project" value="InterPro"/>
</dbReference>
<keyword evidence="16" id="KW-1185">Reference proteome</keyword>
<evidence type="ECO:0000313" key="15">
    <source>
        <dbReference type="EMBL" id="CAK0786102.1"/>
    </source>
</evidence>
<comment type="similarity">
    <text evidence="2">Belongs to the CASP family.</text>
</comment>
<evidence type="ECO:0000256" key="1">
    <source>
        <dbReference type="ARBA" id="ARBA00004409"/>
    </source>
</evidence>
<dbReference type="GO" id="GO:0000139">
    <property type="term" value="C:Golgi membrane"/>
    <property type="evidence" value="ECO:0007669"/>
    <property type="project" value="UniProtKB-SubCell"/>
</dbReference>
<keyword evidence="4" id="KW-0813">Transport</keyword>
<evidence type="ECO:0000256" key="10">
    <source>
        <dbReference type="SAM" id="Coils"/>
    </source>
</evidence>
<evidence type="ECO:0000256" key="6">
    <source>
        <dbReference type="ARBA" id="ARBA00022989"/>
    </source>
</evidence>
<proteinExistence type="inferred from homology"/>
<dbReference type="Pfam" id="PF25398">
    <property type="entry name" value="CUX1_N"/>
    <property type="match status" value="1"/>
</dbReference>
<evidence type="ECO:0000313" key="16">
    <source>
        <dbReference type="Proteomes" id="UP001314263"/>
    </source>
</evidence>
<feature type="coiled-coil region" evidence="10">
    <location>
        <begin position="507"/>
        <end position="534"/>
    </location>
</feature>
<feature type="domain" description="Cux N-terminal" evidence="14">
    <location>
        <begin position="17"/>
        <end position="123"/>
    </location>
</feature>
<name>A0AAV1IIR6_9CHLO</name>
<keyword evidence="7" id="KW-0333">Golgi apparatus</keyword>
<evidence type="ECO:0000256" key="9">
    <source>
        <dbReference type="ARBA" id="ARBA00023136"/>
    </source>
</evidence>
<dbReference type="InterPro" id="IPR057476">
    <property type="entry name" value="Cux_N"/>
</dbReference>